<evidence type="ECO:0000313" key="3">
    <source>
        <dbReference type="EMBL" id="ACJ00039.1"/>
    </source>
</evidence>
<dbReference type="PROSITE" id="PS51186">
    <property type="entry name" value="GNAT"/>
    <property type="match status" value="1"/>
</dbReference>
<dbReference type="eggNOG" id="COG1670">
    <property type="taxonomic scope" value="Bacteria"/>
</dbReference>
<dbReference type="AlphaFoldDB" id="B6IUV7"/>
<dbReference type="KEGG" id="rce:RC1_2664"/>
<dbReference type="Pfam" id="PF13302">
    <property type="entry name" value="Acetyltransf_3"/>
    <property type="match status" value="1"/>
</dbReference>
<dbReference type="STRING" id="414684.RC1_2664"/>
<dbReference type="PANTHER" id="PTHR43792:SF1">
    <property type="entry name" value="N-ACETYLTRANSFERASE DOMAIN-CONTAINING PROTEIN"/>
    <property type="match status" value="1"/>
</dbReference>
<evidence type="ECO:0000256" key="1">
    <source>
        <dbReference type="SAM" id="MobiDB-lite"/>
    </source>
</evidence>
<name>B6IUV7_RHOCS</name>
<dbReference type="OrthoDB" id="6293260at2"/>
<gene>
    <name evidence="3" type="ordered locus">RC1_2664</name>
</gene>
<sequence length="204" mass="21435">MGAPGPSAGGSSQGGPPLGPAGVLETARLSLRPLVEADLPALIDGVGRPEVARWLIRVPHPYTEADARAWLRVCTTAGAAGTLLHRVALPRGGDRIVGAVSLVRSRADAPEAELGYWLAPEVWGRGYGTEMASALVAAGFRDLGLIAVRAAAEPGNTASNRVLAKAGLMLERVDPAHDRGLRGPPGPANLWRITRTEWERMHGR</sequence>
<feature type="region of interest" description="Disordered" evidence="1">
    <location>
        <begin position="1"/>
        <end position="22"/>
    </location>
</feature>
<dbReference type="Proteomes" id="UP000001591">
    <property type="component" value="Chromosome"/>
</dbReference>
<dbReference type="EMBL" id="CP000613">
    <property type="protein sequence ID" value="ACJ00039.1"/>
    <property type="molecule type" value="Genomic_DNA"/>
</dbReference>
<keyword evidence="4" id="KW-1185">Reference proteome</keyword>
<dbReference type="SUPFAM" id="SSF55729">
    <property type="entry name" value="Acyl-CoA N-acyltransferases (Nat)"/>
    <property type="match status" value="1"/>
</dbReference>
<accession>B6IUV7</accession>
<dbReference type="InterPro" id="IPR000182">
    <property type="entry name" value="GNAT_dom"/>
</dbReference>
<evidence type="ECO:0000259" key="2">
    <source>
        <dbReference type="PROSITE" id="PS51186"/>
    </source>
</evidence>
<dbReference type="InterPro" id="IPR051531">
    <property type="entry name" value="N-acetyltransferase"/>
</dbReference>
<evidence type="ECO:0000313" key="4">
    <source>
        <dbReference type="Proteomes" id="UP000001591"/>
    </source>
</evidence>
<dbReference type="HOGENOM" id="CLU_013985_3_4_5"/>
<protein>
    <submittedName>
        <fullName evidence="3">Acetyltransferase, GNAT family</fullName>
    </submittedName>
</protein>
<dbReference type="GO" id="GO:0016747">
    <property type="term" value="F:acyltransferase activity, transferring groups other than amino-acyl groups"/>
    <property type="evidence" value="ECO:0007669"/>
    <property type="project" value="InterPro"/>
</dbReference>
<dbReference type="CDD" id="cd04301">
    <property type="entry name" value="NAT_SF"/>
    <property type="match status" value="1"/>
</dbReference>
<proteinExistence type="predicted"/>
<dbReference type="Gene3D" id="3.40.630.30">
    <property type="match status" value="1"/>
</dbReference>
<reference evidence="3 4" key="1">
    <citation type="journal article" date="2010" name="BMC Genomics">
        <title>Metabolic flexibility revealed in the genome of the cyst-forming alpha-1 proteobacterium Rhodospirillum centenum.</title>
        <authorList>
            <person name="Lu Y.K."/>
            <person name="Marden J."/>
            <person name="Han M."/>
            <person name="Swingley W.D."/>
            <person name="Mastrian S.D."/>
            <person name="Chowdhury S.R."/>
            <person name="Hao J."/>
            <person name="Helmy T."/>
            <person name="Kim S."/>
            <person name="Kurdoglu A.A."/>
            <person name="Matthies H.J."/>
            <person name="Rollo D."/>
            <person name="Stothard P."/>
            <person name="Blankenship R.E."/>
            <person name="Bauer C.E."/>
            <person name="Touchman J.W."/>
        </authorList>
    </citation>
    <scope>NUCLEOTIDE SEQUENCE [LARGE SCALE GENOMIC DNA]</scope>
    <source>
        <strain evidence="4">ATCC 51521 / SW</strain>
    </source>
</reference>
<organism evidence="3 4">
    <name type="scientific">Rhodospirillum centenum (strain ATCC 51521 / SW)</name>
    <dbReference type="NCBI Taxonomy" id="414684"/>
    <lineage>
        <taxon>Bacteria</taxon>
        <taxon>Pseudomonadati</taxon>
        <taxon>Pseudomonadota</taxon>
        <taxon>Alphaproteobacteria</taxon>
        <taxon>Rhodospirillales</taxon>
        <taxon>Rhodospirillaceae</taxon>
        <taxon>Rhodospirillum</taxon>
    </lineage>
</organism>
<dbReference type="InterPro" id="IPR016181">
    <property type="entry name" value="Acyl_CoA_acyltransferase"/>
</dbReference>
<dbReference type="PANTHER" id="PTHR43792">
    <property type="entry name" value="GNAT FAMILY, PUTATIVE (AFU_ORTHOLOGUE AFUA_3G00765)-RELATED-RELATED"/>
    <property type="match status" value="1"/>
</dbReference>
<feature type="domain" description="N-acetyltransferase" evidence="2">
    <location>
        <begin position="29"/>
        <end position="196"/>
    </location>
</feature>